<reference evidence="2" key="1">
    <citation type="submission" date="2023-03" db="EMBL/GenBank/DDBJ databases">
        <title>Andean soil-derived lignocellulolytic bacterial consortium as a source of novel taxa and putative plastic-active enzymes.</title>
        <authorList>
            <person name="Diaz-Garcia L."/>
            <person name="Chuvochina M."/>
            <person name="Feuerriegel G."/>
            <person name="Bunk B."/>
            <person name="Sproer C."/>
            <person name="Streit W.R."/>
            <person name="Rodriguez L.M."/>
            <person name="Overmann J."/>
            <person name="Jimenez D.J."/>
        </authorList>
    </citation>
    <scope>NUCLEOTIDE SEQUENCE</scope>
    <source>
        <strain evidence="2">MAG 3858</strain>
    </source>
</reference>
<name>A0AAJ6BAN2_9SPHI</name>
<feature type="domain" description="DUF4180" evidence="1">
    <location>
        <begin position="10"/>
        <end position="117"/>
    </location>
</feature>
<evidence type="ECO:0000313" key="2">
    <source>
        <dbReference type="EMBL" id="WEK21423.1"/>
    </source>
</evidence>
<proteinExistence type="predicted"/>
<sequence length="119" mass="13699">MNIEIHQTGETRIAEVVSDETLIKSTEEGLQLLVDLYYQDFDKIILQEQNISADFFDLKNGIAGEILQKFSNYRVRLAIVGDFSKYQRKSIKDFIYESNKGKQVNFVDSAEEAIARLTQ</sequence>
<dbReference type="InterPro" id="IPR025438">
    <property type="entry name" value="DUF4180"/>
</dbReference>
<dbReference type="AlphaFoldDB" id="A0AAJ6BAN2"/>
<dbReference type="EMBL" id="CP119313">
    <property type="protein sequence ID" value="WEK21423.1"/>
    <property type="molecule type" value="Genomic_DNA"/>
</dbReference>
<protein>
    <submittedName>
        <fullName evidence="2">DUF4180 domain-containing protein</fullName>
    </submittedName>
</protein>
<accession>A0AAJ6BAN2</accession>
<evidence type="ECO:0000313" key="3">
    <source>
        <dbReference type="Proteomes" id="UP001214530"/>
    </source>
</evidence>
<evidence type="ECO:0000259" key="1">
    <source>
        <dbReference type="Pfam" id="PF13788"/>
    </source>
</evidence>
<dbReference type="Proteomes" id="UP001214530">
    <property type="component" value="Chromosome"/>
</dbReference>
<gene>
    <name evidence="2" type="ORF">P0Y49_09760</name>
</gene>
<organism evidence="2 3">
    <name type="scientific">Candidatus Pedobacter colombiensis</name>
    <dbReference type="NCBI Taxonomy" id="3121371"/>
    <lineage>
        <taxon>Bacteria</taxon>
        <taxon>Pseudomonadati</taxon>
        <taxon>Bacteroidota</taxon>
        <taxon>Sphingobacteriia</taxon>
        <taxon>Sphingobacteriales</taxon>
        <taxon>Sphingobacteriaceae</taxon>
        <taxon>Pedobacter</taxon>
    </lineage>
</organism>
<dbReference type="Pfam" id="PF13788">
    <property type="entry name" value="DUF4180"/>
    <property type="match status" value="1"/>
</dbReference>